<dbReference type="RefSeq" id="WP_057281238.1">
    <property type="nucleotide sequence ID" value="NZ_CP072220.1"/>
</dbReference>
<dbReference type="Proteomes" id="UP000442334">
    <property type="component" value="Unassembled WGS sequence"/>
</dbReference>
<protein>
    <submittedName>
        <fullName evidence="7">ATP-grasp domain-containing protein</fullName>
    </submittedName>
    <submittedName>
        <fullName evidence="6">Carbamoyl-phosphate-synthetase</fullName>
    </submittedName>
</protein>
<reference evidence="6 9" key="1">
    <citation type="submission" date="2015-09" db="EMBL/GenBank/DDBJ databases">
        <authorList>
            <consortium name="Pathogen Informatics"/>
        </authorList>
    </citation>
    <scope>NUCLEOTIDE SEQUENCE [LARGE SCALE GENOMIC DNA]</scope>
    <source>
        <strain evidence="6 9">2789STDY5834942</strain>
    </source>
</reference>
<evidence type="ECO:0000313" key="8">
    <source>
        <dbReference type="EMBL" id="RHC74846.1"/>
    </source>
</evidence>
<dbReference type="Pfam" id="PF13535">
    <property type="entry name" value="ATP-grasp_4"/>
    <property type="match status" value="1"/>
</dbReference>
<evidence type="ECO:0000256" key="4">
    <source>
        <dbReference type="PROSITE-ProRule" id="PRU00409"/>
    </source>
</evidence>
<evidence type="ECO:0000313" key="9">
    <source>
        <dbReference type="Proteomes" id="UP000095788"/>
    </source>
</evidence>
<keyword evidence="3 4" id="KW-0067">ATP-binding</keyword>
<dbReference type="EMBL" id="CZBF01000001">
    <property type="protein sequence ID" value="CUP46436.1"/>
    <property type="molecule type" value="Genomic_DNA"/>
</dbReference>
<evidence type="ECO:0000313" key="10">
    <source>
        <dbReference type="Proteomes" id="UP000284514"/>
    </source>
</evidence>
<dbReference type="Proteomes" id="UP000284514">
    <property type="component" value="Unassembled WGS sequence"/>
</dbReference>
<dbReference type="InterPro" id="IPR011761">
    <property type="entry name" value="ATP-grasp"/>
</dbReference>
<dbReference type="EMBL" id="WCUA01000020">
    <property type="protein sequence ID" value="KAB4183314.1"/>
    <property type="molecule type" value="Genomic_DNA"/>
</dbReference>
<evidence type="ECO:0000256" key="3">
    <source>
        <dbReference type="ARBA" id="ARBA00022840"/>
    </source>
</evidence>
<evidence type="ECO:0000259" key="5">
    <source>
        <dbReference type="PROSITE" id="PS50975"/>
    </source>
</evidence>
<dbReference type="SUPFAM" id="SSF56059">
    <property type="entry name" value="Glutathione synthetase ATP-binding domain-like"/>
    <property type="match status" value="1"/>
</dbReference>
<dbReference type="GO" id="GO:0005524">
    <property type="term" value="F:ATP binding"/>
    <property type="evidence" value="ECO:0007669"/>
    <property type="project" value="UniProtKB-UniRule"/>
</dbReference>
<accession>A0A174NFI8</accession>
<evidence type="ECO:0000256" key="2">
    <source>
        <dbReference type="ARBA" id="ARBA00022741"/>
    </source>
</evidence>
<reference evidence="8 10" key="2">
    <citation type="submission" date="2018-08" db="EMBL/GenBank/DDBJ databases">
        <title>A genome reference for cultivated species of the human gut microbiota.</title>
        <authorList>
            <person name="Zou Y."/>
            <person name="Xue W."/>
            <person name="Luo G."/>
        </authorList>
    </citation>
    <scope>NUCLEOTIDE SEQUENCE [LARGE SCALE GENOMIC DNA]</scope>
    <source>
        <strain evidence="8 10">AM34-25</strain>
    </source>
</reference>
<feature type="domain" description="ATP-grasp" evidence="5">
    <location>
        <begin position="103"/>
        <end position="161"/>
    </location>
</feature>
<dbReference type="AlphaFoldDB" id="A0A174NFI8"/>
<dbReference type="PANTHER" id="PTHR43585">
    <property type="entry name" value="FUMIPYRROLE BIOSYNTHESIS PROTEIN C"/>
    <property type="match status" value="1"/>
</dbReference>
<sequence>MLWGSKGVTKVSCDEEFNKAFEDVEDATRYSQTNTCIIENFIQRRGFQIDGDGFISDGKIAFFGVMDQHHNMERNPYAPIGLSYPSIQEEKYRKDAQSQIQLIFDKLGMLFGGFNFEYIIGEDDRVHILEVGPRNGGNLIPDTVQYACGVDMISASICACVGDEYKKFLKPTHEGVASSYVIHSMTSGTFSGIRYHDGIEKQVVYKAIFKREGEQVNSFHVGLDCLGGMVIRFDNVSQMNDEMSRIWDLIEIQTC</sequence>
<dbReference type="GO" id="GO:0016874">
    <property type="term" value="F:ligase activity"/>
    <property type="evidence" value="ECO:0007669"/>
    <property type="project" value="UniProtKB-KW"/>
</dbReference>
<gene>
    <name evidence="8" type="ORF">DW831_06740</name>
    <name evidence="6" type="ORF">ERS852554_00827</name>
    <name evidence="7" type="ORF">GAQ34_16110</name>
</gene>
<dbReference type="EMBL" id="QSIF01000007">
    <property type="protein sequence ID" value="RHC74846.1"/>
    <property type="molecule type" value="Genomic_DNA"/>
</dbReference>
<proteinExistence type="predicted"/>
<keyword evidence="2 4" id="KW-0547">Nucleotide-binding</keyword>
<dbReference type="PANTHER" id="PTHR43585:SF2">
    <property type="entry name" value="ATP-GRASP ENZYME FSQD"/>
    <property type="match status" value="1"/>
</dbReference>
<reference evidence="7 11" key="3">
    <citation type="journal article" date="2019" name="Nat. Med.">
        <title>A library of human gut bacterial isolates paired with longitudinal multiomics data enables mechanistic microbiome research.</title>
        <authorList>
            <person name="Poyet M."/>
            <person name="Groussin M."/>
            <person name="Gibbons S.M."/>
            <person name="Avila-Pacheco J."/>
            <person name="Jiang X."/>
            <person name="Kearney S.M."/>
            <person name="Perrotta A.R."/>
            <person name="Berdy B."/>
            <person name="Zhao S."/>
            <person name="Lieberman T.D."/>
            <person name="Swanson P.K."/>
            <person name="Smith M."/>
            <person name="Roesemann S."/>
            <person name="Alexander J.E."/>
            <person name="Rich S.A."/>
            <person name="Livny J."/>
            <person name="Vlamakis H."/>
            <person name="Clish C."/>
            <person name="Bullock K."/>
            <person name="Deik A."/>
            <person name="Scott J."/>
            <person name="Pierce K.A."/>
            <person name="Xavier R.J."/>
            <person name="Alm E.J."/>
        </authorList>
    </citation>
    <scope>NUCLEOTIDE SEQUENCE [LARGE SCALE GENOMIC DNA]</scope>
    <source>
        <strain evidence="7 11">BIOML-A21</strain>
    </source>
</reference>
<dbReference type="Proteomes" id="UP000095788">
    <property type="component" value="Unassembled WGS sequence"/>
</dbReference>
<evidence type="ECO:0000256" key="1">
    <source>
        <dbReference type="ARBA" id="ARBA00022598"/>
    </source>
</evidence>
<name>A0A174NFI8_BACUN</name>
<dbReference type="Gene3D" id="3.30.470.20">
    <property type="entry name" value="ATP-grasp fold, B domain"/>
    <property type="match status" value="1"/>
</dbReference>
<dbReference type="GO" id="GO:0046872">
    <property type="term" value="F:metal ion binding"/>
    <property type="evidence" value="ECO:0007669"/>
    <property type="project" value="InterPro"/>
</dbReference>
<organism evidence="6 9">
    <name type="scientific">Bacteroides uniformis</name>
    <dbReference type="NCBI Taxonomy" id="820"/>
    <lineage>
        <taxon>Bacteria</taxon>
        <taxon>Pseudomonadati</taxon>
        <taxon>Bacteroidota</taxon>
        <taxon>Bacteroidia</taxon>
        <taxon>Bacteroidales</taxon>
        <taxon>Bacteroidaceae</taxon>
        <taxon>Bacteroides</taxon>
    </lineage>
</organism>
<keyword evidence="1" id="KW-0436">Ligase</keyword>
<dbReference type="InterPro" id="IPR052032">
    <property type="entry name" value="ATP-dep_AA_Ligase"/>
</dbReference>
<evidence type="ECO:0000313" key="6">
    <source>
        <dbReference type="EMBL" id="CUP46436.1"/>
    </source>
</evidence>
<evidence type="ECO:0000313" key="11">
    <source>
        <dbReference type="Proteomes" id="UP000442334"/>
    </source>
</evidence>
<evidence type="ECO:0000313" key="7">
    <source>
        <dbReference type="EMBL" id="KAB4183314.1"/>
    </source>
</evidence>
<dbReference type="PROSITE" id="PS50975">
    <property type="entry name" value="ATP_GRASP"/>
    <property type="match status" value="1"/>
</dbReference>